<dbReference type="Gene3D" id="1.10.10.10">
    <property type="entry name" value="Winged helix-like DNA-binding domain superfamily/Winged helix DNA-binding domain"/>
    <property type="match status" value="1"/>
</dbReference>
<feature type="domain" description="Protein kinase" evidence="4">
    <location>
        <begin position="12"/>
        <end position="295"/>
    </location>
</feature>
<dbReference type="PRINTS" id="PR00038">
    <property type="entry name" value="HTHLUXR"/>
</dbReference>
<dbReference type="EMBL" id="VDCQ01000056">
    <property type="protein sequence ID" value="TNJ62613.1"/>
    <property type="molecule type" value="Genomic_DNA"/>
</dbReference>
<evidence type="ECO:0000259" key="4">
    <source>
        <dbReference type="PROSITE" id="PS50011"/>
    </source>
</evidence>
<dbReference type="InterPro" id="IPR029016">
    <property type="entry name" value="GAF-like_dom_sf"/>
</dbReference>
<dbReference type="GO" id="GO:0045892">
    <property type="term" value="P:negative regulation of DNA-templated transcription"/>
    <property type="evidence" value="ECO:0007669"/>
    <property type="project" value="UniProtKB-ARBA"/>
</dbReference>
<proteinExistence type="predicted"/>
<dbReference type="SUPFAM" id="SSF46894">
    <property type="entry name" value="C-terminal effector domain of the bipartite response regulators"/>
    <property type="match status" value="1"/>
</dbReference>
<dbReference type="SUPFAM" id="SSF56112">
    <property type="entry name" value="Protein kinase-like (PK-like)"/>
    <property type="match status" value="1"/>
</dbReference>
<name>A0A5C4T0X0_9BACL</name>
<reference evidence="6 7" key="1">
    <citation type="submission" date="2019-05" db="EMBL/GenBank/DDBJ databases">
        <title>We sequenced the genome of Paenibacillus hemerocallicola KCTC 33185 for further insight into its adaptation and study the phylogeny of Paenibacillus.</title>
        <authorList>
            <person name="Narsing Rao M.P."/>
        </authorList>
    </citation>
    <scope>NUCLEOTIDE SEQUENCE [LARGE SCALE GENOMIC DNA]</scope>
    <source>
        <strain evidence="6 7">KCTC 33185</strain>
    </source>
</reference>
<dbReference type="Pfam" id="PF01590">
    <property type="entry name" value="GAF"/>
    <property type="match status" value="1"/>
</dbReference>
<dbReference type="GO" id="GO:0005524">
    <property type="term" value="F:ATP binding"/>
    <property type="evidence" value="ECO:0007669"/>
    <property type="project" value="InterPro"/>
</dbReference>
<keyword evidence="7" id="KW-1185">Reference proteome</keyword>
<dbReference type="InterPro" id="IPR003018">
    <property type="entry name" value="GAF"/>
</dbReference>
<dbReference type="SMART" id="SM00220">
    <property type="entry name" value="S_TKc"/>
    <property type="match status" value="1"/>
</dbReference>
<organism evidence="6 7">
    <name type="scientific">Paenibacillus hemerocallicola</name>
    <dbReference type="NCBI Taxonomy" id="1172614"/>
    <lineage>
        <taxon>Bacteria</taxon>
        <taxon>Bacillati</taxon>
        <taxon>Bacillota</taxon>
        <taxon>Bacilli</taxon>
        <taxon>Bacillales</taxon>
        <taxon>Paenibacillaceae</taxon>
        <taxon>Paenibacillus</taxon>
    </lineage>
</organism>
<accession>A0A5C4T0X0</accession>
<dbReference type="InterPro" id="IPR000719">
    <property type="entry name" value="Prot_kinase_dom"/>
</dbReference>
<dbReference type="Gene3D" id="1.10.510.10">
    <property type="entry name" value="Transferase(Phosphotransferase) domain 1"/>
    <property type="match status" value="1"/>
</dbReference>
<dbReference type="GO" id="GO:0003677">
    <property type="term" value="F:DNA binding"/>
    <property type="evidence" value="ECO:0007669"/>
    <property type="project" value="UniProtKB-KW"/>
</dbReference>
<evidence type="ECO:0000259" key="5">
    <source>
        <dbReference type="PROSITE" id="PS50043"/>
    </source>
</evidence>
<dbReference type="PROSITE" id="PS50043">
    <property type="entry name" value="HTH_LUXR_2"/>
    <property type="match status" value="1"/>
</dbReference>
<dbReference type="InterPro" id="IPR011009">
    <property type="entry name" value="Kinase-like_dom_sf"/>
</dbReference>
<dbReference type="AlphaFoldDB" id="A0A5C4T0X0"/>
<dbReference type="Proteomes" id="UP000307943">
    <property type="component" value="Unassembled WGS sequence"/>
</dbReference>
<comment type="caution">
    <text evidence="6">The sequence shown here is derived from an EMBL/GenBank/DDBJ whole genome shotgun (WGS) entry which is preliminary data.</text>
</comment>
<dbReference type="Gene3D" id="3.30.450.40">
    <property type="match status" value="1"/>
</dbReference>
<dbReference type="Pfam" id="PF00196">
    <property type="entry name" value="GerE"/>
    <property type="match status" value="1"/>
</dbReference>
<dbReference type="SMART" id="SM00421">
    <property type="entry name" value="HTH_LUXR"/>
    <property type="match status" value="1"/>
</dbReference>
<dbReference type="InterPro" id="IPR000792">
    <property type="entry name" value="Tscrpt_reg_LuxR_C"/>
</dbReference>
<dbReference type="InterPro" id="IPR036388">
    <property type="entry name" value="WH-like_DNA-bd_sf"/>
</dbReference>
<gene>
    <name evidence="6" type="ORF">FE784_29815</name>
</gene>
<dbReference type="SUPFAM" id="SSF55781">
    <property type="entry name" value="GAF domain-like"/>
    <property type="match status" value="1"/>
</dbReference>
<dbReference type="CDD" id="cd14014">
    <property type="entry name" value="STKc_PknB_like"/>
    <property type="match status" value="1"/>
</dbReference>
<dbReference type="GO" id="GO:0004672">
    <property type="term" value="F:protein kinase activity"/>
    <property type="evidence" value="ECO:0007669"/>
    <property type="project" value="InterPro"/>
</dbReference>
<evidence type="ECO:0000313" key="7">
    <source>
        <dbReference type="Proteomes" id="UP000307943"/>
    </source>
</evidence>
<dbReference type="PROSITE" id="PS50011">
    <property type="entry name" value="PROTEIN_KINASE_DOM"/>
    <property type="match status" value="1"/>
</dbReference>
<dbReference type="OrthoDB" id="9801841at2"/>
<dbReference type="CDD" id="cd06170">
    <property type="entry name" value="LuxR_C_like"/>
    <property type="match status" value="1"/>
</dbReference>
<dbReference type="Pfam" id="PF00069">
    <property type="entry name" value="Pkinase"/>
    <property type="match status" value="1"/>
</dbReference>
<keyword evidence="1" id="KW-0805">Transcription regulation</keyword>
<sequence>MNRRLRYTRTNRGISSIMGMGGRPNMYTVPGHQIHQVIFEDPNMVICFASSEDRNTDVLLKIVKEGHRAMIENAKLINEFEIASHLQIEGILAPLALLRRGNGLILASEWVNGLTLRHYCASGPLPVKEFLQLGIHIASVLEQLHERQVLHMNLRPDTVVVVPGTLQIYITGMGHAILSEESGLQARNMPLIEGSPPYMAPERNGRTNKLLDGRTDLYSLGVTFFEILAGRLPFEANDPLGWAHAHVAKAPADVTDTRPDVPAIVADIVMKLLQKQVDKRYQSARGLRSDLERCLAAWEEDGSVESFELGLADPAVRTEPLDDTTAIIDTAESRDTASGEWGYDYSQMLDLAAVMRASQAFSTEAGIDRLVLKLMSIILESAGADRGCYISALGSGLSVELIVEADAGQIANHRAIPLADCDTLCIHLVTYSMLRRSPYIVYDASRDGLFAQDPYFPANGVESALCMPLLIQDQYVGALYMENRHTTGAFDEGRLRVLQMLGAQLYTVYQLSAYFPDPSGAAGGRIRPPELPEPRTPLTEREKEVLRLMASGLTNKEIAGRLVTSPETVKVHVKNIFDKLQVNNRVKAVAYAAKLYLLDER</sequence>
<dbReference type="PANTHER" id="PTHR44688:SF16">
    <property type="entry name" value="DNA-BINDING TRANSCRIPTIONAL ACTIVATOR DEVR_DOSR"/>
    <property type="match status" value="1"/>
</dbReference>
<protein>
    <submittedName>
        <fullName evidence="6">GAF domain-containing protein</fullName>
    </submittedName>
</protein>
<evidence type="ECO:0000256" key="3">
    <source>
        <dbReference type="ARBA" id="ARBA00023163"/>
    </source>
</evidence>
<evidence type="ECO:0000256" key="2">
    <source>
        <dbReference type="ARBA" id="ARBA00023125"/>
    </source>
</evidence>
<dbReference type="InterPro" id="IPR016032">
    <property type="entry name" value="Sig_transdc_resp-reg_C-effctor"/>
</dbReference>
<feature type="domain" description="HTH luxR-type" evidence="5">
    <location>
        <begin position="531"/>
        <end position="596"/>
    </location>
</feature>
<evidence type="ECO:0000313" key="6">
    <source>
        <dbReference type="EMBL" id="TNJ62613.1"/>
    </source>
</evidence>
<keyword evidence="2" id="KW-0238">DNA-binding</keyword>
<keyword evidence="3" id="KW-0804">Transcription</keyword>
<dbReference type="PANTHER" id="PTHR44688">
    <property type="entry name" value="DNA-BINDING TRANSCRIPTIONAL ACTIVATOR DEVR_DOSR"/>
    <property type="match status" value="1"/>
</dbReference>
<evidence type="ECO:0000256" key="1">
    <source>
        <dbReference type="ARBA" id="ARBA00023015"/>
    </source>
</evidence>